<dbReference type="InterPro" id="IPR048851">
    <property type="entry name" value="PaaA2_dom"/>
</dbReference>
<evidence type="ECO:0000313" key="3">
    <source>
        <dbReference type="Proteomes" id="UP000646911"/>
    </source>
</evidence>
<proteinExistence type="predicted"/>
<protein>
    <recommendedName>
        <fullName evidence="1">Stability determinant domain-containing protein</fullName>
    </recommendedName>
</protein>
<dbReference type="EMBL" id="JACOFX010000004">
    <property type="protein sequence ID" value="MBC3907940.1"/>
    <property type="molecule type" value="Genomic_DNA"/>
</dbReference>
<dbReference type="Proteomes" id="UP000646911">
    <property type="component" value="Unassembled WGS sequence"/>
</dbReference>
<evidence type="ECO:0000259" key="1">
    <source>
        <dbReference type="Pfam" id="PF21217"/>
    </source>
</evidence>
<reference evidence="2 3" key="1">
    <citation type="submission" date="2020-08" db="EMBL/GenBank/DDBJ databases">
        <title>Novel species isolated from subtropical streams in China.</title>
        <authorList>
            <person name="Lu H."/>
        </authorList>
    </citation>
    <scope>NUCLEOTIDE SEQUENCE [LARGE SCALE GENOMIC DNA]</scope>
    <source>
        <strain evidence="2 3">NL8W</strain>
    </source>
</reference>
<keyword evidence="3" id="KW-1185">Reference proteome</keyword>
<dbReference type="Pfam" id="PF21217">
    <property type="entry name" value="PaaA2"/>
    <property type="match status" value="1"/>
</dbReference>
<dbReference type="RefSeq" id="WP_186953496.1">
    <property type="nucleotide sequence ID" value="NZ_JACOFX010000004.1"/>
</dbReference>
<sequence length="153" mass="16928">MSNNTIDTAMAKRMLDASAIQGASIIGQPGGWGVMLKFGITEKPLGAQRTDQPRVWRSLDRCMDYLKTELHITRVDLLDASKHSDASDKTSVRKDTSERMRQAHAAAAYNKWFREQVQASLDDPSPGIANEDVKQNFAAKRAALKQRIAGNKA</sequence>
<dbReference type="Gene3D" id="6.20.450.20">
    <property type="match status" value="1"/>
</dbReference>
<evidence type="ECO:0000313" key="2">
    <source>
        <dbReference type="EMBL" id="MBC3907940.1"/>
    </source>
</evidence>
<comment type="caution">
    <text evidence="2">The sequence shown here is derived from an EMBL/GenBank/DDBJ whole genome shotgun (WGS) entry which is preliminary data.</text>
</comment>
<name>A0ABR6Z864_9BURK</name>
<feature type="domain" description="Stability determinant" evidence="1">
    <location>
        <begin position="106"/>
        <end position="130"/>
    </location>
</feature>
<accession>A0ABR6Z864</accession>
<gene>
    <name evidence="2" type="ORF">H8L47_10205</name>
</gene>
<organism evidence="2 3">
    <name type="scientific">Undibacterium umbellatum</name>
    <dbReference type="NCBI Taxonomy" id="2762300"/>
    <lineage>
        <taxon>Bacteria</taxon>
        <taxon>Pseudomonadati</taxon>
        <taxon>Pseudomonadota</taxon>
        <taxon>Betaproteobacteria</taxon>
        <taxon>Burkholderiales</taxon>
        <taxon>Oxalobacteraceae</taxon>
        <taxon>Undibacterium</taxon>
    </lineage>
</organism>